<dbReference type="GO" id="GO:0016787">
    <property type="term" value="F:hydrolase activity"/>
    <property type="evidence" value="ECO:0007669"/>
    <property type="project" value="InterPro"/>
</dbReference>
<evidence type="ECO:0000259" key="2">
    <source>
        <dbReference type="Pfam" id="PF06439"/>
    </source>
</evidence>
<dbReference type="Proteomes" id="UP000182114">
    <property type="component" value="Unassembled WGS sequence"/>
</dbReference>
<dbReference type="Gene3D" id="2.60.120.560">
    <property type="entry name" value="Exo-inulinase, domain 1"/>
    <property type="match status" value="1"/>
</dbReference>
<dbReference type="InterPro" id="IPR010496">
    <property type="entry name" value="AL/BT2_dom"/>
</dbReference>
<sequence length="308" mass="34647">MMKFRNSHYSNIPVYTLSALLLFMVGCKSSAEVTTITEKNTLTTNMFEKNLSNWEVWIGAVHTSVDLDVDKFDNVQTGKPLGLHKDVKNVFSVQEENGEAILKITGEIYGGLTTKKEYGNYHLSVQFKWGDKKWEPRLTTKRDSGILYHAKGPHGAFWNVWMASAEFQVQEGDCGDFIALGDVYGDVPSDKKMRSDGKPYFVYNPKGSLTPLKWGADFESGQASKATLHEKPHGEWNTLEIYCLGSESLHVVNGFVVNNVKNIRYDLDGKTYTVTKGKIQLQSEAAEVYYKDLTLTPITAFPEKFKGL</sequence>
<dbReference type="AlphaFoldDB" id="A0A1G7JG73"/>
<name>A0A1G7JG73_9FLAO</name>
<dbReference type="PROSITE" id="PS51257">
    <property type="entry name" value="PROKAR_LIPOPROTEIN"/>
    <property type="match status" value="1"/>
</dbReference>
<feature type="signal peptide" evidence="1">
    <location>
        <begin position="1"/>
        <end position="31"/>
    </location>
</feature>
<accession>A0A1G7JG73</accession>
<dbReference type="Pfam" id="PF06439">
    <property type="entry name" value="3keto-disac_hyd"/>
    <property type="match status" value="1"/>
</dbReference>
<evidence type="ECO:0000313" key="3">
    <source>
        <dbReference type="EMBL" id="SDF23855.1"/>
    </source>
</evidence>
<dbReference type="RefSeq" id="WP_074538954.1">
    <property type="nucleotide sequence ID" value="NZ_FNBD01000009.1"/>
</dbReference>
<protein>
    <recommendedName>
        <fullName evidence="2">3-keto-alpha-glucoside-1,2-lyase/3-keto-2-hydroxy-glucal hydratase domain-containing protein</fullName>
    </recommendedName>
</protein>
<feature type="domain" description="3-keto-alpha-glucoside-1,2-lyase/3-keto-2-hydroxy-glucal hydratase" evidence="2">
    <location>
        <begin position="45"/>
        <end position="295"/>
    </location>
</feature>
<dbReference type="eggNOG" id="ENOG502ZADX">
    <property type="taxonomic scope" value="Bacteria"/>
</dbReference>
<keyword evidence="4" id="KW-1185">Reference proteome</keyword>
<proteinExistence type="predicted"/>
<dbReference type="EMBL" id="FNBD01000009">
    <property type="protein sequence ID" value="SDF23855.1"/>
    <property type="molecule type" value="Genomic_DNA"/>
</dbReference>
<evidence type="ECO:0000313" key="4">
    <source>
        <dbReference type="Proteomes" id="UP000182114"/>
    </source>
</evidence>
<reference evidence="4" key="1">
    <citation type="submission" date="2016-10" db="EMBL/GenBank/DDBJ databases">
        <authorList>
            <person name="Varghese N."/>
            <person name="Submissions S."/>
        </authorList>
    </citation>
    <scope>NUCLEOTIDE SEQUENCE [LARGE SCALE GENOMIC DNA]</scope>
    <source>
        <strain evidence="4">DSM 24729</strain>
    </source>
</reference>
<organism evidence="3 4">
    <name type="scientific">Cellulophaga baltica</name>
    <dbReference type="NCBI Taxonomy" id="76594"/>
    <lineage>
        <taxon>Bacteria</taxon>
        <taxon>Pseudomonadati</taxon>
        <taxon>Bacteroidota</taxon>
        <taxon>Flavobacteriia</taxon>
        <taxon>Flavobacteriales</taxon>
        <taxon>Flavobacteriaceae</taxon>
        <taxon>Cellulophaga</taxon>
    </lineage>
</organism>
<gene>
    <name evidence="3" type="ORF">SAMN04487992_10978</name>
</gene>
<keyword evidence="1" id="KW-0732">Signal</keyword>
<evidence type="ECO:0000256" key="1">
    <source>
        <dbReference type="SAM" id="SignalP"/>
    </source>
</evidence>
<feature type="chain" id="PRO_5010346799" description="3-keto-alpha-glucoside-1,2-lyase/3-keto-2-hydroxy-glucal hydratase domain-containing protein" evidence="1">
    <location>
        <begin position="32"/>
        <end position="308"/>
    </location>
</feature>